<proteinExistence type="predicted"/>
<reference evidence="3" key="1">
    <citation type="journal article" date="2019" name="Int. J. Syst. Evol. Microbiol.">
        <title>The Global Catalogue of Microorganisms (GCM) 10K type strain sequencing project: providing services to taxonomists for standard genome sequencing and annotation.</title>
        <authorList>
            <consortium name="The Broad Institute Genomics Platform"/>
            <consortium name="The Broad Institute Genome Sequencing Center for Infectious Disease"/>
            <person name="Wu L."/>
            <person name="Ma J."/>
        </authorList>
    </citation>
    <scope>NUCLEOTIDE SEQUENCE [LARGE SCALE GENOMIC DNA]</scope>
    <source>
        <strain evidence="3">JCM 17525</strain>
    </source>
</reference>
<dbReference type="RefSeq" id="WP_344730421.1">
    <property type="nucleotide sequence ID" value="NZ_BAABBI010000003.1"/>
</dbReference>
<sequence length="135" mass="15659">MDSKGVVQNYYNSNIEEITGDLNTFFHEDCCLHWNSSKGFLVLGFKELETFFNDLSSSYKQIRTEISHLLQEGNLVTTRYTTYGNTIENEDEEIALAHYMSIWEVKEGKLYKGYEISQLADDYALKINSFAEIKI</sequence>
<dbReference type="Pfam" id="PF12680">
    <property type="entry name" value="SnoaL_2"/>
    <property type="match status" value="1"/>
</dbReference>
<evidence type="ECO:0000313" key="3">
    <source>
        <dbReference type="Proteomes" id="UP001501456"/>
    </source>
</evidence>
<dbReference type="InterPro" id="IPR037401">
    <property type="entry name" value="SnoaL-like"/>
</dbReference>
<keyword evidence="3" id="KW-1185">Reference proteome</keyword>
<evidence type="ECO:0000259" key="1">
    <source>
        <dbReference type="Pfam" id="PF12680"/>
    </source>
</evidence>
<gene>
    <name evidence="2" type="ORF">GCM10022271_21360</name>
</gene>
<accession>A0ABP7HBX7</accession>
<dbReference type="SUPFAM" id="SSF54427">
    <property type="entry name" value="NTF2-like"/>
    <property type="match status" value="1"/>
</dbReference>
<evidence type="ECO:0000313" key="2">
    <source>
        <dbReference type="EMBL" id="GAA3788560.1"/>
    </source>
</evidence>
<name>A0ABP7HBX7_9FLAO</name>
<comment type="caution">
    <text evidence="2">The sequence shown here is derived from an EMBL/GenBank/DDBJ whole genome shotgun (WGS) entry which is preliminary data.</text>
</comment>
<dbReference type="Gene3D" id="3.10.450.50">
    <property type="match status" value="1"/>
</dbReference>
<dbReference type="Proteomes" id="UP001501456">
    <property type="component" value="Unassembled WGS sequence"/>
</dbReference>
<dbReference type="InterPro" id="IPR032710">
    <property type="entry name" value="NTF2-like_dom_sf"/>
</dbReference>
<feature type="domain" description="SnoaL-like" evidence="1">
    <location>
        <begin position="22"/>
        <end position="110"/>
    </location>
</feature>
<organism evidence="2 3">
    <name type="scientific">Corallibacter vietnamensis</name>
    <dbReference type="NCBI Taxonomy" id="904130"/>
    <lineage>
        <taxon>Bacteria</taxon>
        <taxon>Pseudomonadati</taxon>
        <taxon>Bacteroidota</taxon>
        <taxon>Flavobacteriia</taxon>
        <taxon>Flavobacteriales</taxon>
        <taxon>Flavobacteriaceae</taxon>
        <taxon>Corallibacter</taxon>
    </lineage>
</organism>
<protein>
    <recommendedName>
        <fullName evidence="1">SnoaL-like domain-containing protein</fullName>
    </recommendedName>
</protein>
<dbReference type="EMBL" id="BAABBI010000003">
    <property type="protein sequence ID" value="GAA3788560.1"/>
    <property type="molecule type" value="Genomic_DNA"/>
</dbReference>